<gene>
    <name evidence="2" type="ORF">NDES1114_LOCUS2938</name>
</gene>
<organism evidence="2">
    <name type="scientific">Neobodo designis</name>
    <name type="common">Flagellated protozoan</name>
    <name type="synonym">Bodo designis</name>
    <dbReference type="NCBI Taxonomy" id="312471"/>
    <lineage>
        <taxon>Eukaryota</taxon>
        <taxon>Discoba</taxon>
        <taxon>Euglenozoa</taxon>
        <taxon>Kinetoplastea</taxon>
        <taxon>Metakinetoplastina</taxon>
        <taxon>Neobodonida</taxon>
        <taxon>Neobodo</taxon>
    </lineage>
</organism>
<protein>
    <submittedName>
        <fullName evidence="2">Uncharacterized protein</fullName>
    </submittedName>
</protein>
<accession>A0A7S1L2Y9</accession>
<reference evidence="2" key="1">
    <citation type="submission" date="2021-01" db="EMBL/GenBank/DDBJ databases">
        <authorList>
            <person name="Corre E."/>
            <person name="Pelletier E."/>
            <person name="Niang G."/>
            <person name="Scheremetjew M."/>
            <person name="Finn R."/>
            <person name="Kale V."/>
            <person name="Holt S."/>
            <person name="Cochrane G."/>
            <person name="Meng A."/>
            <person name="Brown T."/>
            <person name="Cohen L."/>
        </authorList>
    </citation>
    <scope>NUCLEOTIDE SEQUENCE</scope>
    <source>
        <strain evidence="2">CCAP 1951/1</strain>
    </source>
</reference>
<sequence>MNRANLWSLVDEGDAKRLERAVDAAPTALKVSGWSYASGQRRGLVRHDDGTWSIEHGPSAVAMRALHVAAVRGSEDCARILFAAGADTHAEVLATKADVVADACGHEKLADLIRVWQRRQADPPGAAADDEATARAQIELDEEHERKHLGHLLADGLVDVCVVFRSGLTRAEHQLTVPRYTSYRTLLAIIEEKVGERVMVAFTAPVSELAEINHSAVLRLSGALPLKCLNVDSDSDDPANAPNAQRTLALKPRTVAMFLHLKQPRCTARPLGGTPSLGVTPEPVKSSFAARMRDINASTVDRSERFASLRQLVADEERAISSPSPLAGASSKRASKLPAVRTIDPDQEEKLVGRLYGYAVQSIKAKKDEQDAYLADGEQLLWRRKKVGEPSEEQAESIERLYSGGQARKQQVIAEALAKQEQRVVKAKTVERSDEEIAEASSRLYQSAKGKQESIQRLATKVYGEPESKRLDSQELSRLVASVYTEAVDKKQRAREKAAASTTDFKAIANKKKLSKTEVSSMADRLSKRP</sequence>
<dbReference type="AlphaFoldDB" id="A0A7S1L2Y9"/>
<dbReference type="EMBL" id="HBGF01004255">
    <property type="protein sequence ID" value="CAD9093154.1"/>
    <property type="molecule type" value="Transcribed_RNA"/>
</dbReference>
<evidence type="ECO:0000313" key="2">
    <source>
        <dbReference type="EMBL" id="CAD9093154.1"/>
    </source>
</evidence>
<evidence type="ECO:0000256" key="1">
    <source>
        <dbReference type="SAM" id="MobiDB-lite"/>
    </source>
</evidence>
<name>A0A7S1L2Y9_NEODS</name>
<feature type="region of interest" description="Disordered" evidence="1">
    <location>
        <begin position="317"/>
        <end position="338"/>
    </location>
</feature>
<proteinExistence type="predicted"/>